<protein>
    <submittedName>
        <fullName evidence="3">Putative phosphoesterase, RecJ-like protein</fullName>
    </submittedName>
</protein>
<reference evidence="3 4" key="1">
    <citation type="journal article" date="2010" name="PLoS ONE">
        <title>The Waddlia genome: a window into chlamydial biology.</title>
        <authorList>
            <person name="Bertelli C."/>
            <person name="Collyn F."/>
            <person name="Croxatto A."/>
            <person name="Ruckert C."/>
            <person name="Polkinghorne A."/>
            <person name="Kebbi-Beghdadi C."/>
            <person name="Goesmann A."/>
            <person name="Vaughan L."/>
            <person name="Greub G."/>
        </authorList>
    </citation>
    <scope>NUCLEOTIDE SEQUENCE [LARGE SCALE GENOMIC DNA]</scope>
    <source>
        <strain evidence="4">ATCC VR-1470 / WSU 86-1044</strain>
    </source>
</reference>
<dbReference type="Gene3D" id="3.10.310.30">
    <property type="match status" value="1"/>
</dbReference>
<dbReference type="PANTHER" id="PTHR47618:SF1">
    <property type="entry name" value="BIFUNCTIONAL OLIGORIBONUCLEASE AND PAP PHOSPHATASE NRNA"/>
    <property type="match status" value="1"/>
</dbReference>
<name>D6YRN7_WADCW</name>
<accession>D6YRN7</accession>
<dbReference type="InterPro" id="IPR003156">
    <property type="entry name" value="DHHA1_dom"/>
</dbReference>
<feature type="domain" description="DDH" evidence="1">
    <location>
        <begin position="15"/>
        <end position="156"/>
    </location>
</feature>
<gene>
    <name evidence="3" type="ordered locus">wcw_1381</name>
</gene>
<dbReference type="STRING" id="716544.wcw_1381"/>
<dbReference type="Pfam" id="PF02272">
    <property type="entry name" value="DHHA1"/>
    <property type="match status" value="1"/>
</dbReference>
<dbReference type="AlphaFoldDB" id="D6YRN7"/>
<feature type="domain" description="DHHA1" evidence="2">
    <location>
        <begin position="263"/>
        <end position="326"/>
    </location>
</feature>
<dbReference type="InterPro" id="IPR051319">
    <property type="entry name" value="Oligoribo/pAp-PDE_c-di-AMP_PDE"/>
</dbReference>
<dbReference type="eggNOG" id="COG0618">
    <property type="taxonomic scope" value="Bacteria"/>
</dbReference>
<dbReference type="SUPFAM" id="SSF64182">
    <property type="entry name" value="DHH phosphoesterases"/>
    <property type="match status" value="1"/>
</dbReference>
<dbReference type="PANTHER" id="PTHR47618">
    <property type="entry name" value="BIFUNCTIONAL OLIGORIBONUCLEASE AND PAP PHOSPHATASE NRNA"/>
    <property type="match status" value="1"/>
</dbReference>
<organism evidence="3 4">
    <name type="scientific">Waddlia chondrophila (strain ATCC VR-1470 / WSU 86-1044)</name>
    <dbReference type="NCBI Taxonomy" id="716544"/>
    <lineage>
        <taxon>Bacteria</taxon>
        <taxon>Pseudomonadati</taxon>
        <taxon>Chlamydiota</taxon>
        <taxon>Chlamydiia</taxon>
        <taxon>Parachlamydiales</taxon>
        <taxon>Waddliaceae</taxon>
        <taxon>Waddlia</taxon>
    </lineage>
</organism>
<evidence type="ECO:0000259" key="2">
    <source>
        <dbReference type="Pfam" id="PF02272"/>
    </source>
</evidence>
<dbReference type="InterPro" id="IPR038763">
    <property type="entry name" value="DHH_sf"/>
</dbReference>
<evidence type="ECO:0000313" key="3">
    <source>
        <dbReference type="EMBL" id="ADI38732.1"/>
    </source>
</evidence>
<dbReference type="Proteomes" id="UP000001505">
    <property type="component" value="Chromosome"/>
</dbReference>
<dbReference type="KEGG" id="wch:wcw_1381"/>
<evidence type="ECO:0000313" key="4">
    <source>
        <dbReference type="Proteomes" id="UP000001505"/>
    </source>
</evidence>
<dbReference type="EMBL" id="CP001928">
    <property type="protein sequence ID" value="ADI38732.1"/>
    <property type="molecule type" value="Genomic_DNA"/>
</dbReference>
<dbReference type="RefSeq" id="WP_013182443.1">
    <property type="nucleotide sequence ID" value="NC_014225.1"/>
</dbReference>
<evidence type="ECO:0000259" key="1">
    <source>
        <dbReference type="Pfam" id="PF01368"/>
    </source>
</evidence>
<proteinExistence type="predicted"/>
<keyword evidence="4" id="KW-1185">Reference proteome</keyword>
<sequence>MWRETKKIFQEHGSFLISTHVNPDGDGIGSACALADLLSRMGKQVCFVYDGLFPEKFSFLNFPGIKEIFYSEENYSDIEVVVMVDAHSADRLGRVAQIFQRPDVVKVVIDHHQPQEIPAGHCVIDSNASSTGSMIYTLYKESGYELTKEAAEGLYVSVISDTGRFCYSSTDRKAHKIAEECMKKGVDPDWMYAHLYQQVSLPEFKVFAKALQHMEEHFNNRVIVQKILREDFVGVSDAVQEILQSDLEYFHEFNKIIVGVDCVMLLCERPNRTVRVSLRSSGSFRVDRIASQFGGGGHPKAAGASLKGTVEGVKEKVLEKIQQELERLD</sequence>
<dbReference type="GO" id="GO:0003676">
    <property type="term" value="F:nucleic acid binding"/>
    <property type="evidence" value="ECO:0007669"/>
    <property type="project" value="InterPro"/>
</dbReference>
<dbReference type="InterPro" id="IPR001667">
    <property type="entry name" value="DDH_dom"/>
</dbReference>
<dbReference type="HOGENOM" id="CLU_039720_0_0_0"/>
<dbReference type="Pfam" id="PF01368">
    <property type="entry name" value="DHH"/>
    <property type="match status" value="1"/>
</dbReference>
<dbReference type="OrthoDB" id="9803668at2"/>
<dbReference type="Gene3D" id="3.90.1640.10">
    <property type="entry name" value="inorganic pyrophosphatase (n-terminal core)"/>
    <property type="match status" value="1"/>
</dbReference>